<feature type="transmembrane region" description="Helical" evidence="1">
    <location>
        <begin position="115"/>
        <end position="133"/>
    </location>
</feature>
<dbReference type="Proteomes" id="UP001310890">
    <property type="component" value="Unassembled WGS sequence"/>
</dbReference>
<name>A0AAN7TM78_9PEZI</name>
<gene>
    <name evidence="2" type="ORF">LTR62_002461</name>
</gene>
<reference evidence="2" key="1">
    <citation type="submission" date="2023-08" db="EMBL/GenBank/DDBJ databases">
        <title>Black Yeasts Isolated from many extreme environments.</title>
        <authorList>
            <person name="Coleine C."/>
            <person name="Stajich J.E."/>
            <person name="Selbmann L."/>
        </authorList>
    </citation>
    <scope>NUCLEOTIDE SEQUENCE</scope>
    <source>
        <strain evidence="2">CCFEE 5401</strain>
    </source>
</reference>
<dbReference type="Pfam" id="PF14087">
    <property type="entry name" value="DUF4267"/>
    <property type="match status" value="1"/>
</dbReference>
<keyword evidence="1" id="KW-1133">Transmembrane helix</keyword>
<keyword evidence="1" id="KW-0812">Transmembrane</keyword>
<evidence type="ECO:0000313" key="2">
    <source>
        <dbReference type="EMBL" id="KAK5114526.1"/>
    </source>
</evidence>
<evidence type="ECO:0000256" key="1">
    <source>
        <dbReference type="SAM" id="Phobius"/>
    </source>
</evidence>
<protein>
    <submittedName>
        <fullName evidence="2">Uncharacterized protein</fullName>
    </submittedName>
</protein>
<keyword evidence="1" id="KW-0472">Membrane</keyword>
<feature type="transmembrane region" description="Helical" evidence="1">
    <location>
        <begin position="55"/>
        <end position="81"/>
    </location>
</feature>
<feature type="transmembrane region" description="Helical" evidence="1">
    <location>
        <begin position="87"/>
        <end position="103"/>
    </location>
</feature>
<evidence type="ECO:0000313" key="3">
    <source>
        <dbReference type="Proteomes" id="UP001310890"/>
    </source>
</evidence>
<proteinExistence type="predicted"/>
<dbReference type="InterPro" id="IPR025363">
    <property type="entry name" value="DUF4267"/>
</dbReference>
<sequence>MTSSYLSPDHPYLLTAGALLSCFPILLGIAVLLRPSLGLQIWHFTSPTTPKDTQLVLSLFRLFAIREFFLGTTILTCWVLGKPEVMGWLLLGVMPVVAVDGIVQTAQTGGGEWRHWGFVPVLVGLGMGLLGGWEGWM</sequence>
<comment type="caution">
    <text evidence="2">The sequence shown here is derived from an EMBL/GenBank/DDBJ whole genome shotgun (WGS) entry which is preliminary data.</text>
</comment>
<accession>A0AAN7TM78</accession>
<organism evidence="2 3">
    <name type="scientific">Meristemomyces frigidus</name>
    <dbReference type="NCBI Taxonomy" id="1508187"/>
    <lineage>
        <taxon>Eukaryota</taxon>
        <taxon>Fungi</taxon>
        <taxon>Dikarya</taxon>
        <taxon>Ascomycota</taxon>
        <taxon>Pezizomycotina</taxon>
        <taxon>Dothideomycetes</taxon>
        <taxon>Dothideomycetidae</taxon>
        <taxon>Mycosphaerellales</taxon>
        <taxon>Teratosphaeriaceae</taxon>
        <taxon>Meristemomyces</taxon>
    </lineage>
</organism>
<dbReference type="EMBL" id="JAVRRL010000017">
    <property type="protein sequence ID" value="KAK5114526.1"/>
    <property type="molecule type" value="Genomic_DNA"/>
</dbReference>
<dbReference type="AlphaFoldDB" id="A0AAN7TM78"/>
<feature type="transmembrane region" description="Helical" evidence="1">
    <location>
        <begin position="12"/>
        <end position="34"/>
    </location>
</feature>